<evidence type="ECO:0000313" key="2">
    <source>
        <dbReference type="Proteomes" id="UP000193675"/>
    </source>
</evidence>
<dbReference type="Proteomes" id="UP000193675">
    <property type="component" value="Unassembled WGS sequence"/>
</dbReference>
<proteinExistence type="predicted"/>
<sequence>MAVSLKQRRTGESRLAGDGRAAALMQQDRTFAAKRMPAPCRPWSRPRAGVPGTDARYTAAPFCVGHCLPARLARCFDALVGCVGNAFTKCSRL</sequence>
<dbReference type="EMBL" id="NBWC01000013">
    <property type="protein sequence ID" value="ORL64675.1"/>
    <property type="molecule type" value="Genomic_DNA"/>
</dbReference>
<name>A0A1X0ZYI3_PSEPU</name>
<protein>
    <submittedName>
        <fullName evidence="1">Uncharacterized protein</fullName>
    </submittedName>
</protein>
<accession>A0A1X0ZYI3</accession>
<dbReference type="AlphaFoldDB" id="A0A1X0ZYI3"/>
<reference evidence="1 2" key="1">
    <citation type="submission" date="2017-04" db="EMBL/GenBank/DDBJ databases">
        <title>Presence of VIM-2 positive Pseudomonas species in chickens and their surrounding environment.</title>
        <authorList>
            <person name="Zhang R."/>
        </authorList>
    </citation>
    <scope>NUCLEOTIDE SEQUENCE [LARGE SCALE GENOMIC DNA]</scope>
    <source>
        <strain evidence="1 2">DZ-C18</strain>
    </source>
</reference>
<comment type="caution">
    <text evidence="1">The sequence shown here is derived from an EMBL/GenBank/DDBJ whole genome shotgun (WGS) entry which is preliminary data.</text>
</comment>
<gene>
    <name evidence="1" type="ORF">B7H17_10670</name>
</gene>
<organism evidence="1 2">
    <name type="scientific">Pseudomonas putida</name>
    <name type="common">Arthrobacter siderocapsulatus</name>
    <dbReference type="NCBI Taxonomy" id="303"/>
    <lineage>
        <taxon>Bacteria</taxon>
        <taxon>Pseudomonadati</taxon>
        <taxon>Pseudomonadota</taxon>
        <taxon>Gammaproteobacteria</taxon>
        <taxon>Pseudomonadales</taxon>
        <taxon>Pseudomonadaceae</taxon>
        <taxon>Pseudomonas</taxon>
    </lineage>
</organism>
<evidence type="ECO:0000313" key="1">
    <source>
        <dbReference type="EMBL" id="ORL64675.1"/>
    </source>
</evidence>